<dbReference type="AlphaFoldDB" id="A0AAN7HEZ5"/>
<protein>
    <submittedName>
        <fullName evidence="2">Cyclin f-box</fullName>
    </submittedName>
</protein>
<feature type="compositionally biased region" description="Polar residues" evidence="1">
    <location>
        <begin position="245"/>
        <end position="275"/>
    </location>
</feature>
<reference evidence="2" key="2">
    <citation type="submission" date="2023-05" db="EMBL/GenBank/DDBJ databases">
        <authorList>
            <consortium name="Lawrence Berkeley National Laboratory"/>
            <person name="Steindorff A."/>
            <person name="Hensen N."/>
            <person name="Bonometti L."/>
            <person name="Westerberg I."/>
            <person name="Brannstrom I.O."/>
            <person name="Guillou S."/>
            <person name="Cros-Aarteil S."/>
            <person name="Calhoun S."/>
            <person name="Haridas S."/>
            <person name="Kuo A."/>
            <person name="Mondo S."/>
            <person name="Pangilinan J."/>
            <person name="Riley R."/>
            <person name="Labutti K."/>
            <person name="Andreopoulos B."/>
            <person name="Lipzen A."/>
            <person name="Chen C."/>
            <person name="Yanf M."/>
            <person name="Daum C."/>
            <person name="Ng V."/>
            <person name="Clum A."/>
            <person name="Ohm R."/>
            <person name="Martin F."/>
            <person name="Silar P."/>
            <person name="Natvig D."/>
            <person name="Lalanne C."/>
            <person name="Gautier V."/>
            <person name="Ament-Velasquez S.L."/>
            <person name="Kruys A."/>
            <person name="Hutchinson M.I."/>
            <person name="Powell A.J."/>
            <person name="Barry K."/>
            <person name="Miller A.N."/>
            <person name="Grigoriev I.V."/>
            <person name="Debuchy R."/>
            <person name="Gladieux P."/>
            <person name="Thoren M.H."/>
            <person name="Johannesson H."/>
        </authorList>
    </citation>
    <scope>NUCLEOTIDE SEQUENCE</scope>
    <source>
        <strain evidence="2">CBS 532.94</strain>
    </source>
</reference>
<evidence type="ECO:0000256" key="1">
    <source>
        <dbReference type="SAM" id="MobiDB-lite"/>
    </source>
</evidence>
<dbReference type="Proteomes" id="UP001303760">
    <property type="component" value="Unassembled WGS sequence"/>
</dbReference>
<dbReference type="EMBL" id="MU860128">
    <property type="protein sequence ID" value="KAK4237664.1"/>
    <property type="molecule type" value="Genomic_DNA"/>
</dbReference>
<reference evidence="2" key="1">
    <citation type="journal article" date="2023" name="Mol. Phylogenet. Evol.">
        <title>Genome-scale phylogeny and comparative genomics of the fungal order Sordariales.</title>
        <authorList>
            <person name="Hensen N."/>
            <person name="Bonometti L."/>
            <person name="Westerberg I."/>
            <person name="Brannstrom I.O."/>
            <person name="Guillou S."/>
            <person name="Cros-Aarteil S."/>
            <person name="Calhoun S."/>
            <person name="Haridas S."/>
            <person name="Kuo A."/>
            <person name="Mondo S."/>
            <person name="Pangilinan J."/>
            <person name="Riley R."/>
            <person name="LaButti K."/>
            <person name="Andreopoulos B."/>
            <person name="Lipzen A."/>
            <person name="Chen C."/>
            <person name="Yan M."/>
            <person name="Daum C."/>
            <person name="Ng V."/>
            <person name="Clum A."/>
            <person name="Steindorff A."/>
            <person name="Ohm R.A."/>
            <person name="Martin F."/>
            <person name="Silar P."/>
            <person name="Natvig D.O."/>
            <person name="Lalanne C."/>
            <person name="Gautier V."/>
            <person name="Ament-Velasquez S.L."/>
            <person name="Kruys A."/>
            <person name="Hutchinson M.I."/>
            <person name="Powell A.J."/>
            <person name="Barry K."/>
            <person name="Miller A.N."/>
            <person name="Grigoriev I.V."/>
            <person name="Debuchy R."/>
            <person name="Gladieux P."/>
            <person name="Hiltunen Thoren M."/>
            <person name="Johannesson H."/>
        </authorList>
    </citation>
    <scope>NUCLEOTIDE SEQUENCE</scope>
    <source>
        <strain evidence="2">CBS 532.94</strain>
    </source>
</reference>
<dbReference type="SUPFAM" id="SSF56112">
    <property type="entry name" value="Protein kinase-like (PK-like)"/>
    <property type="match status" value="1"/>
</dbReference>
<sequence length="486" mass="54581">MAALLPRGYRSVTEYHFREDQSDAIVRTAAYHRKDYCHSVIWFSPREHVGILVSYGLKLFCALLRTRLATCISLLDFYHVLCTKACSLCGEFAGFQFRLTKAELAQLRSFKTLPGTYSMKESVYKSRITVVSLYEAKMVSRQQPPTPAAQAQPANSARNRKFNFMGSCALPYYNRRTGIIGSRGEKWALEARDKVYAQDDFLEHFRWCEQAQILWRSSGEGNSQPTELPEAARRGGDQAEIPQKANESPDFSQYMSNSASRLSTAPQTHNPSTPSSFWTVASISRDKASGDLWTSLLNRTFAGVKCQWNYARIKCLELEKTKQLTAMVFEAVSHSIPAISLPPPATKTRAYQLLEGSGLAPRFLGHVHENGRIMRFLLEKAEGRPASFQDLSACETALRKLHALGLVHGDVNRYNFLVTEAGAKLLDFECLRENASPESMSKELENLRAELVDESGCGGGFIFHGDSKNRKEIGRDISKYTLSHSR</sequence>
<accession>A0AAN7HEZ5</accession>
<feature type="region of interest" description="Disordered" evidence="1">
    <location>
        <begin position="218"/>
        <end position="275"/>
    </location>
</feature>
<organism evidence="2 3">
    <name type="scientific">Achaetomium macrosporum</name>
    <dbReference type="NCBI Taxonomy" id="79813"/>
    <lineage>
        <taxon>Eukaryota</taxon>
        <taxon>Fungi</taxon>
        <taxon>Dikarya</taxon>
        <taxon>Ascomycota</taxon>
        <taxon>Pezizomycotina</taxon>
        <taxon>Sordariomycetes</taxon>
        <taxon>Sordariomycetidae</taxon>
        <taxon>Sordariales</taxon>
        <taxon>Chaetomiaceae</taxon>
        <taxon>Achaetomium</taxon>
    </lineage>
</organism>
<dbReference type="Gene3D" id="1.10.510.10">
    <property type="entry name" value="Transferase(Phosphotransferase) domain 1"/>
    <property type="match status" value="1"/>
</dbReference>
<name>A0AAN7HEZ5_9PEZI</name>
<evidence type="ECO:0000313" key="2">
    <source>
        <dbReference type="EMBL" id="KAK4237664.1"/>
    </source>
</evidence>
<comment type="caution">
    <text evidence="2">The sequence shown here is derived from an EMBL/GenBank/DDBJ whole genome shotgun (WGS) entry which is preliminary data.</text>
</comment>
<proteinExistence type="predicted"/>
<evidence type="ECO:0000313" key="3">
    <source>
        <dbReference type="Proteomes" id="UP001303760"/>
    </source>
</evidence>
<gene>
    <name evidence="2" type="ORF">C8A03DRAFT_44500</name>
</gene>
<keyword evidence="3" id="KW-1185">Reference proteome</keyword>
<dbReference type="InterPro" id="IPR011009">
    <property type="entry name" value="Kinase-like_dom_sf"/>
</dbReference>